<dbReference type="Proteomes" id="UP001183809">
    <property type="component" value="Unassembled WGS sequence"/>
</dbReference>
<keyword evidence="2" id="KW-0472">Membrane</keyword>
<evidence type="ECO:0000313" key="3">
    <source>
        <dbReference type="EMBL" id="MDT0469196.1"/>
    </source>
</evidence>
<sequence length="153" mass="16063">MNAGYALLIAIPSGWLGAWGWSATGEGTAGSNKAIGLLLGLALGAIAIAATQITRALRGEQGEYFEVRQGGLVHGSPRRAVGWSWNRVTSLHVDGDTVNALATRLGNGYRIEIEEGSSERDDRPTRLGRSSGPGSRCHGVTKRRSPAAHVTSS</sequence>
<proteinExistence type="predicted"/>
<feature type="region of interest" description="Disordered" evidence="1">
    <location>
        <begin position="114"/>
        <end position="153"/>
    </location>
</feature>
<gene>
    <name evidence="3" type="ORF">RM764_40580</name>
</gene>
<evidence type="ECO:0000256" key="2">
    <source>
        <dbReference type="SAM" id="Phobius"/>
    </source>
</evidence>
<keyword evidence="2" id="KW-0812">Transmembrane</keyword>
<accession>A0ABU2U7L6</accession>
<evidence type="ECO:0008006" key="5">
    <source>
        <dbReference type="Google" id="ProtNLM"/>
    </source>
</evidence>
<reference evidence="4" key="1">
    <citation type="submission" date="2023-07" db="EMBL/GenBank/DDBJ databases">
        <title>30 novel species of actinomycetes from the DSMZ collection.</title>
        <authorList>
            <person name="Nouioui I."/>
        </authorList>
    </citation>
    <scope>NUCLEOTIDE SEQUENCE [LARGE SCALE GENOMIC DNA]</scope>
    <source>
        <strain evidence="4">DSM 41699</strain>
    </source>
</reference>
<feature type="transmembrane region" description="Helical" evidence="2">
    <location>
        <begin position="35"/>
        <end position="53"/>
    </location>
</feature>
<dbReference type="RefSeq" id="WP_311700633.1">
    <property type="nucleotide sequence ID" value="NZ_JAVREY010000098.1"/>
</dbReference>
<dbReference type="EMBL" id="JAVREY010000098">
    <property type="protein sequence ID" value="MDT0469196.1"/>
    <property type="molecule type" value="Genomic_DNA"/>
</dbReference>
<keyword evidence="4" id="KW-1185">Reference proteome</keyword>
<keyword evidence="2" id="KW-1133">Transmembrane helix</keyword>
<name>A0ABU2U7L6_9ACTN</name>
<evidence type="ECO:0000313" key="4">
    <source>
        <dbReference type="Proteomes" id="UP001183809"/>
    </source>
</evidence>
<comment type="caution">
    <text evidence="3">The sequence shown here is derived from an EMBL/GenBank/DDBJ whole genome shotgun (WGS) entry which is preliminary data.</text>
</comment>
<organism evidence="3 4">
    <name type="scientific">Streptomyces gibsoniae</name>
    <dbReference type="NCBI Taxonomy" id="3075529"/>
    <lineage>
        <taxon>Bacteria</taxon>
        <taxon>Bacillati</taxon>
        <taxon>Actinomycetota</taxon>
        <taxon>Actinomycetes</taxon>
        <taxon>Kitasatosporales</taxon>
        <taxon>Streptomycetaceae</taxon>
        <taxon>Streptomyces</taxon>
    </lineage>
</organism>
<protein>
    <recommendedName>
        <fullName evidence="5">NfeD-like C-terminal domain-containing protein</fullName>
    </recommendedName>
</protein>
<evidence type="ECO:0000256" key="1">
    <source>
        <dbReference type="SAM" id="MobiDB-lite"/>
    </source>
</evidence>
<feature type="compositionally biased region" description="Basic and acidic residues" evidence="1">
    <location>
        <begin position="114"/>
        <end position="125"/>
    </location>
</feature>